<dbReference type="InterPro" id="IPR032710">
    <property type="entry name" value="NTF2-like_dom_sf"/>
</dbReference>
<proteinExistence type="inferred from homology"/>
<dbReference type="RefSeq" id="WP_113696489.1">
    <property type="nucleotide sequence ID" value="NZ_CP015163.1"/>
</dbReference>
<dbReference type="Proteomes" id="UP000250434">
    <property type="component" value="Chromosome"/>
</dbReference>
<feature type="domain" description="YchJ-like middle NTF2-like" evidence="2">
    <location>
        <begin position="32"/>
        <end position="125"/>
    </location>
</feature>
<dbReference type="KEGG" id="aab:A4R43_37395"/>
<dbReference type="EMBL" id="CP015163">
    <property type="protein sequence ID" value="AXB47431.1"/>
    <property type="molecule type" value="Genomic_DNA"/>
</dbReference>
<evidence type="ECO:0000313" key="3">
    <source>
        <dbReference type="EMBL" id="AXB47431.1"/>
    </source>
</evidence>
<gene>
    <name evidence="3" type="ORF">A4R43_37395</name>
</gene>
<name>A0A344LHA7_9PSEU</name>
<accession>A0A344LHA7</accession>
<dbReference type="SUPFAM" id="SSF54427">
    <property type="entry name" value="NTF2-like"/>
    <property type="match status" value="1"/>
</dbReference>
<dbReference type="HAMAP" id="MF_00612">
    <property type="entry name" value="UPF0225"/>
    <property type="match status" value="1"/>
</dbReference>
<evidence type="ECO:0000259" key="2">
    <source>
        <dbReference type="Pfam" id="PF17775"/>
    </source>
</evidence>
<dbReference type="InterPro" id="IPR048469">
    <property type="entry name" value="YchJ-like_M"/>
</dbReference>
<protein>
    <recommendedName>
        <fullName evidence="1">UPF0225 protein A4R43_37395</fullName>
    </recommendedName>
</protein>
<keyword evidence="4" id="KW-1185">Reference proteome</keyword>
<comment type="similarity">
    <text evidence="1">Belongs to the UPF0225 family.</text>
</comment>
<dbReference type="PANTHER" id="PTHR33747">
    <property type="entry name" value="UPF0225 PROTEIN SCO1677"/>
    <property type="match status" value="1"/>
</dbReference>
<evidence type="ECO:0000256" key="1">
    <source>
        <dbReference type="HAMAP-Rule" id="MF_00612"/>
    </source>
</evidence>
<organism evidence="3 4">
    <name type="scientific">Amycolatopsis albispora</name>
    <dbReference type="NCBI Taxonomy" id="1804986"/>
    <lineage>
        <taxon>Bacteria</taxon>
        <taxon>Bacillati</taxon>
        <taxon>Actinomycetota</taxon>
        <taxon>Actinomycetes</taxon>
        <taxon>Pseudonocardiales</taxon>
        <taxon>Pseudonocardiaceae</taxon>
        <taxon>Amycolatopsis</taxon>
    </lineage>
</organism>
<sequence length="130" mass="14523">MSRKHRLCPCGSGEPYAGCCGRLHRGEATAATAEQLMRSRFSAFAVGDADYLLRTWHPDTRPASLELDPAQRWTSLEILGHTGGGLLHTEGTVEFVARYRQHGHDGELRENSRFRRESGQWLYLNALAIG</sequence>
<evidence type="ECO:0000313" key="4">
    <source>
        <dbReference type="Proteomes" id="UP000250434"/>
    </source>
</evidence>
<dbReference type="Pfam" id="PF17775">
    <property type="entry name" value="YchJ_M-like"/>
    <property type="match status" value="1"/>
</dbReference>
<dbReference type="OrthoDB" id="21421at2"/>
<dbReference type="Gene3D" id="3.10.450.50">
    <property type="match status" value="1"/>
</dbReference>
<reference evidence="3 4" key="1">
    <citation type="submission" date="2016-04" db="EMBL/GenBank/DDBJ databases">
        <title>Complete genome sequence and analysis of deep-sea sediment isolate, Amycolatopsis sp. WP1.</title>
        <authorList>
            <person name="Wang H."/>
            <person name="Chen S."/>
            <person name="Wu Q."/>
        </authorList>
    </citation>
    <scope>NUCLEOTIDE SEQUENCE [LARGE SCALE GENOMIC DNA]</scope>
    <source>
        <strain evidence="3 4">WP1</strain>
    </source>
</reference>
<dbReference type="PANTHER" id="PTHR33747:SF1">
    <property type="entry name" value="ADENYLATE CYCLASE-ASSOCIATED CAP C-TERMINAL DOMAIN-CONTAINING PROTEIN"/>
    <property type="match status" value="1"/>
</dbReference>
<dbReference type="InterPro" id="IPR023006">
    <property type="entry name" value="YchJ-like"/>
</dbReference>
<dbReference type="AlphaFoldDB" id="A0A344LHA7"/>